<dbReference type="EMBL" id="FNIT01000007">
    <property type="protein sequence ID" value="SDO51815.1"/>
    <property type="molecule type" value="Genomic_DNA"/>
</dbReference>
<dbReference type="RefSeq" id="WP_090675148.1">
    <property type="nucleotide sequence ID" value="NZ_FNIT01000007.1"/>
</dbReference>
<feature type="signal peptide" evidence="1">
    <location>
        <begin position="1"/>
        <end position="16"/>
    </location>
</feature>
<protein>
    <submittedName>
        <fullName evidence="2">LPS-assembly lipoprotein</fullName>
    </submittedName>
</protein>
<evidence type="ECO:0000256" key="1">
    <source>
        <dbReference type="SAM" id="SignalP"/>
    </source>
</evidence>
<keyword evidence="1" id="KW-0732">Signal</keyword>
<dbReference type="AlphaFoldDB" id="A0A1H0K774"/>
<name>A0A1H0K774_9HYPH</name>
<evidence type="ECO:0000313" key="3">
    <source>
        <dbReference type="Proteomes" id="UP000198793"/>
    </source>
</evidence>
<keyword evidence="3" id="KW-1185">Reference proteome</keyword>
<feature type="chain" id="PRO_5011433049" evidence="1">
    <location>
        <begin position="17"/>
        <end position="189"/>
    </location>
</feature>
<proteinExistence type="predicted"/>
<gene>
    <name evidence="2" type="ORF">SAMN05192530_107130</name>
</gene>
<accession>A0A1H0K774</accession>
<dbReference type="OrthoDB" id="7678210at2"/>
<dbReference type="PROSITE" id="PS51257">
    <property type="entry name" value="PROKAR_LIPOPROTEIN"/>
    <property type="match status" value="1"/>
</dbReference>
<dbReference type="STRING" id="1166073.SAMN05192530_107130"/>
<organism evidence="2 3">
    <name type="scientific">Aureimonas jatrophae</name>
    <dbReference type="NCBI Taxonomy" id="1166073"/>
    <lineage>
        <taxon>Bacteria</taxon>
        <taxon>Pseudomonadati</taxon>
        <taxon>Pseudomonadota</taxon>
        <taxon>Alphaproteobacteria</taxon>
        <taxon>Hyphomicrobiales</taxon>
        <taxon>Aurantimonadaceae</taxon>
        <taxon>Aureimonas</taxon>
    </lineage>
</organism>
<evidence type="ECO:0000313" key="2">
    <source>
        <dbReference type="EMBL" id="SDO51815.1"/>
    </source>
</evidence>
<keyword evidence="2" id="KW-0449">Lipoprotein</keyword>
<sequence length="189" mass="19802">MSSSKLLLVAAVSALAALSACTSGPLYGTTDVDPGTGARSSVLTELRGRIAVQGADTRTAQIFRNAMLFELNGAEPVRGALYELRYTVTSTDQVSSLETGTGVPTASLYRMTVGFDLVRLADNTSVAKGSRFAMIPYDRTNQVFAATRAVVDAQNQAGETVARRILFAIGPALQRDAMAGVPTPATAKP</sequence>
<dbReference type="Proteomes" id="UP000198793">
    <property type="component" value="Unassembled WGS sequence"/>
</dbReference>
<reference evidence="2 3" key="1">
    <citation type="submission" date="2016-10" db="EMBL/GenBank/DDBJ databases">
        <authorList>
            <person name="de Groot N.N."/>
        </authorList>
    </citation>
    <scope>NUCLEOTIDE SEQUENCE [LARGE SCALE GENOMIC DNA]</scope>
    <source>
        <strain evidence="3">L7-484,KACC 16230,DSM 25025</strain>
    </source>
</reference>
<dbReference type="Gene3D" id="3.30.160.150">
    <property type="entry name" value="Lipoprotein like domain"/>
    <property type="match status" value="1"/>
</dbReference>